<name>B7Q7Z8_IXOSC</name>
<reference evidence="2" key="2">
    <citation type="submission" date="2020-05" db="UniProtKB">
        <authorList>
            <consortium name="EnsemblMetazoa"/>
        </authorList>
    </citation>
    <scope>IDENTIFICATION</scope>
    <source>
        <strain evidence="2">wikel</strain>
    </source>
</reference>
<gene>
    <name evidence="1" type="ORF">IscW_ISCW024649</name>
</gene>
<dbReference type="VEuPathDB" id="VectorBase:ISCP_003894"/>
<organism>
    <name type="scientific">Ixodes scapularis</name>
    <name type="common">Black-legged tick</name>
    <name type="synonym">Deer tick</name>
    <dbReference type="NCBI Taxonomy" id="6945"/>
    <lineage>
        <taxon>Eukaryota</taxon>
        <taxon>Metazoa</taxon>
        <taxon>Ecdysozoa</taxon>
        <taxon>Arthropoda</taxon>
        <taxon>Chelicerata</taxon>
        <taxon>Arachnida</taxon>
        <taxon>Acari</taxon>
        <taxon>Parasitiformes</taxon>
        <taxon>Ixodida</taxon>
        <taxon>Ixodoidea</taxon>
        <taxon>Ixodidae</taxon>
        <taxon>Ixodinae</taxon>
        <taxon>Ixodes</taxon>
    </lineage>
</organism>
<evidence type="ECO:0000313" key="1">
    <source>
        <dbReference type="EMBL" id="EEC14970.1"/>
    </source>
</evidence>
<dbReference type="Proteomes" id="UP000001555">
    <property type="component" value="Unassembled WGS sequence"/>
</dbReference>
<dbReference type="EnsemblMetazoa" id="ISCW024649-RA">
    <property type="protein sequence ID" value="ISCW024649-PA"/>
    <property type="gene ID" value="ISCW024649"/>
</dbReference>
<protein>
    <submittedName>
        <fullName evidence="1 2">Uncharacterized protein</fullName>
    </submittedName>
</protein>
<evidence type="ECO:0000313" key="2">
    <source>
        <dbReference type="EnsemblMetazoa" id="ISCW024649-PA"/>
    </source>
</evidence>
<dbReference type="PaxDb" id="6945-B7Q7Z8"/>
<dbReference type="EMBL" id="DS879429">
    <property type="protein sequence ID" value="EEC14970.1"/>
    <property type="molecule type" value="Genomic_DNA"/>
</dbReference>
<dbReference type="VEuPathDB" id="VectorBase:ISCI024649"/>
<keyword evidence="3" id="KW-1185">Reference proteome</keyword>
<feature type="non-terminal residue" evidence="1">
    <location>
        <position position="285"/>
    </location>
</feature>
<accession>B7Q7Z8</accession>
<evidence type="ECO:0000313" key="3">
    <source>
        <dbReference type="Proteomes" id="UP000001555"/>
    </source>
</evidence>
<sequence>MAALPRATAYRRVRRAAESDLKLILSVSRENAMCSAEALDEASVERPAGSPELVAGAPQKHAGSPELIAEPSRLSYQEDVLTTCCFSKTVPDTPEPVFSASAIHSRRSVPVDSEGLPYRREHHLERGIRRNVELDELSESEESDVSPFKEKLRRWSVEGAVPHDTVTKLLKILHSHSCFSDLPTCARALLVTDNVRPMDTGHYCHLGLSEGLRAALQPVRNIPDPIILHVHVAGLPLTKSTWDQFWPILCQAANCAGSDPFPVGVYHGQCKALQSNVFLSPFVSD</sequence>
<dbReference type="PANTHER" id="PTHR33053:SF24">
    <property type="entry name" value="TRANSPOSASE DOMAIN-CONTAINING PROTEIN"/>
    <property type="match status" value="1"/>
</dbReference>
<proteinExistence type="predicted"/>
<dbReference type="HOGENOM" id="CLU_978520_0_0_1"/>
<dbReference type="PANTHER" id="PTHR33053">
    <property type="entry name" value="PROTEIN, PUTATIVE-RELATED"/>
    <property type="match status" value="1"/>
</dbReference>
<dbReference type="EMBL" id="ABJB010856099">
    <property type="status" value="NOT_ANNOTATED_CDS"/>
    <property type="molecule type" value="Genomic_DNA"/>
</dbReference>
<dbReference type="AlphaFoldDB" id="B7Q7Z8"/>
<reference evidence="1 3" key="1">
    <citation type="submission" date="2008-03" db="EMBL/GenBank/DDBJ databases">
        <title>Annotation of Ixodes scapularis.</title>
        <authorList>
            <consortium name="Ixodes scapularis Genome Project Consortium"/>
            <person name="Caler E."/>
            <person name="Hannick L.I."/>
            <person name="Bidwell S."/>
            <person name="Joardar V."/>
            <person name="Thiagarajan M."/>
            <person name="Amedeo P."/>
            <person name="Galinsky K.J."/>
            <person name="Schobel S."/>
            <person name="Inman J."/>
            <person name="Hostetler J."/>
            <person name="Miller J."/>
            <person name="Hammond M."/>
            <person name="Megy K."/>
            <person name="Lawson D."/>
            <person name="Kodira C."/>
            <person name="Sutton G."/>
            <person name="Meyer J."/>
            <person name="Hill C.A."/>
            <person name="Birren B."/>
            <person name="Nene V."/>
            <person name="Collins F."/>
            <person name="Alarcon-Chaidez F."/>
            <person name="Wikel S."/>
            <person name="Strausberg R."/>
        </authorList>
    </citation>
    <scope>NUCLEOTIDE SEQUENCE [LARGE SCALE GENOMIC DNA]</scope>
    <source>
        <strain evidence="3">Wikel</strain>
        <strain evidence="1">Wikel colony</strain>
    </source>
</reference>
<dbReference type="InParanoid" id="B7Q7Z8"/>
<dbReference type="OrthoDB" id="6506286at2759"/>
<dbReference type="VEuPathDB" id="VectorBase:ISCW024649"/>